<evidence type="ECO:0000313" key="5">
    <source>
        <dbReference type="EMBL" id="AGT14037.1"/>
    </source>
</evidence>
<feature type="compositionally biased region" description="Gly residues" evidence="3">
    <location>
        <begin position="1139"/>
        <end position="1148"/>
    </location>
</feature>
<protein>
    <submittedName>
        <fullName evidence="5">Tape measure protein</fullName>
    </submittedName>
</protein>
<accession>S5Y7X5</accession>
<sequence>MTSPAGGGAANLGTVTGKVRITYESSNVRGAVKDIEGLQATLADVGRSAQNAASDVDRAGGVVSQFGRMIDRLGQKVIPNPAEGLGTRVENETTRATKAVANLQKQAGKANVKTSVTVSPTEVRLDRRALENSLEQQQFRRLTLRAPIQLAPSSLELDRRAFERVVEQQRLTPLTLRAPVRVVPTRVDVDQPQGGANNVGGGGSSGIAGVLPMLGRVTAAAAGASAAVAGVGFVLTKGFGRLTAIEDATTKLHAMGIQAKDIERISKASLQSVEGTAFGLEEAFNTAADAINAGIRVGDDLNKYLSATANTASLAGVGMQDLGSAFSQAAIQGKLTGDVMQLLVSRQVPVLKLLAEEYDVTQTKAQEMVSNGEVDFDRFINAMSKTSGAAKAMGNTIGGSWRNLGAAVSRLGANLLAPLFGKQDAGDAGVIATAIQKVTQAVDALGKKVKEHQGGVITFFEVMAKVGIATGKVFTGIVTVVSDAVVKITEIIGDLTGWVSQAFAAIADTFGADGVAKNARDFADAMHDLGSGIREVRDANVGKMNRAMDQAWSTVEKWAAEARAAANANKDLGDSTDRLAPKFVTLKEALEKLEIKAKSAEAALMGTNAQFKEFLEEVEEKGGTQELIDTLTRIREQFVNGGRQIKNYADAIDNLKDSTQSAADRANSLIDALQGLGLLPGGDALSSYNEAFEQMTSYMSNIIDLADTTGDALANMDGTLNLNTKNGRALLENIEKIRREMVQLVVQGEADPDEAYARTVQGLQDLLQRQAGISPDVAQRIIDAYLPKDAILESLKAQNPRDAIESIWDGDPAKIQSELDLLTTTQDILAKIVGPDGKLHVPTILDTPGTNAGDETNPAPALQGPPHPETGTVAAPDNTPKPPTPELSGPIPEKPPAGKTVAPESLGGLLGAPDYEALQNQIQNDPEFRKKFLDLASNKEALDKALKDNPEIASQLDELVKRAQAQGQNLSVAFAEGLIEGTPEVRQALLELAGLAGDYLGNSPAKYGPLSGKGWTLFRGKTFTSDWAKGIASEKATAAGVTSEVAGAAADGLSARGATPLNTQIEGLLRDLQAFSDIGKHLLEFGNQISDIAFSVAKFANDMSGGRLFPKSYIKDTTAKQGGSALGPWNPGGSVWAGGARGSGGATGSGSRMAGAGRRGGAPGKLGPNPSQQDIANYIYNKALSEGYTPEQAHDFVVQAYGESHLSPTASNPAGWEGIFQFDKPTWQSAGGGNMYDAAQNVDNYFRLARQRGLTPENFTAGSQLGTQVSIGGPWHPQNAAKGHLDAALKGAKPFLDAIGSTPTVTPQTTTATTAATPPAAKGGMVDVITPGGPIKARADIAERMVGNGAWQYAGQTATVNKQSGDAVTAPAGLPAGGSQNTNSALGYLEQIAAQFGLKLTSGKRSNAMTASGKSWHLSGEAGDFAIPGVQVPTENKRKFAEYVRDTFAPYIQELIYSDDQGGVNLFQGKPHQYSAGTLSEHRNHVHVAVRNEMLDAFAQAAAPGAIPPAFARDTGQQGTPVTLTGQSAAALRGIWGNTNGLPSMPGKLADLVETDPVLRDAMRNQSQLTSDTVVPVLQHLDGLIADQDKLGTPESKALSEALGGYKSQLQNQFGLQEGPSALDQAQTIASGISSIATDIFGVVDQGLKVVAATQDMANTFVRGIENTKDVNRLIDNAQEWITLFQKGFQTASNITGFAAQIAAMGGADPTGGGSAAQGGLAAASAITGIIAQGLAAVNTAIDIGQEAYGIATKYVGRFIQSWTGLTGSSDVRYLLDEVSGKVQAYSSDNPQNKTEFNTLGRQLGARGYSDRPTVINNNTVYQGPGQDPRDTMDDMMFTIRASGQGAFGYAI</sequence>
<dbReference type="NCBIfam" id="TIGR02675">
    <property type="entry name" value="tape_meas_nterm"/>
    <property type="match status" value="1"/>
</dbReference>
<dbReference type="GO" id="GO:0098003">
    <property type="term" value="P:viral tail assembly"/>
    <property type="evidence" value="ECO:0007669"/>
    <property type="project" value="UniProtKB-KW"/>
</dbReference>
<proteinExistence type="predicted"/>
<feature type="region of interest" description="Disordered" evidence="3">
    <location>
        <begin position="1139"/>
        <end position="1171"/>
    </location>
</feature>
<dbReference type="InterPro" id="IPR023346">
    <property type="entry name" value="Lysozyme-like_dom_sf"/>
</dbReference>
<organism evidence="5 6">
    <name type="scientific">Mycobacterium phage Papyrus</name>
    <dbReference type="NCBI Taxonomy" id="1383056"/>
    <lineage>
        <taxon>Viruses</taxon>
        <taxon>Duplodnaviria</taxon>
        <taxon>Heunggongvirae</taxon>
        <taxon>Uroviricota</taxon>
        <taxon>Caudoviricetes</taxon>
        <taxon>Papyrusvirus</taxon>
        <taxon>Papyrusvirus papyrus</taxon>
    </lineage>
</organism>
<feature type="coiled-coil region" evidence="2">
    <location>
        <begin position="583"/>
        <end position="610"/>
    </location>
</feature>
<keyword evidence="1" id="KW-1188">Viral release from host cell</keyword>
<name>S5Y7X5_9CAUD</name>
<keyword evidence="1" id="KW-1245">Viral tail assembly</keyword>
<gene>
    <name evidence="5" type="primary">27</name>
    <name evidence="5" type="ORF">PAPYRUS_27</name>
</gene>
<evidence type="ECO:0000256" key="2">
    <source>
        <dbReference type="SAM" id="Coils"/>
    </source>
</evidence>
<dbReference type="Pfam" id="PF20155">
    <property type="entry name" value="TMP_3"/>
    <property type="match status" value="1"/>
</dbReference>
<keyword evidence="2" id="KW-0175">Coiled coil</keyword>
<dbReference type="RefSeq" id="YP_008408813.1">
    <property type="nucleotide sequence ID" value="NC_022053.1"/>
</dbReference>
<evidence type="ECO:0000256" key="3">
    <source>
        <dbReference type="SAM" id="MobiDB-lite"/>
    </source>
</evidence>
<dbReference type="InterPro" id="IPR013491">
    <property type="entry name" value="Tape_meas_N"/>
</dbReference>
<keyword evidence="6" id="KW-1185">Reference proteome</keyword>
<evidence type="ECO:0000259" key="4">
    <source>
        <dbReference type="Pfam" id="PF20155"/>
    </source>
</evidence>
<dbReference type="GeneID" id="16548135"/>
<feature type="region of interest" description="Disordered" evidence="3">
    <location>
        <begin position="842"/>
        <end position="904"/>
    </location>
</feature>
<evidence type="ECO:0000256" key="1">
    <source>
        <dbReference type="ARBA" id="ARBA00022465"/>
    </source>
</evidence>
<reference evidence="5 6" key="1">
    <citation type="submission" date="2013-07" db="EMBL/GenBank/DDBJ databases">
        <authorList>
            <person name="Chotun N."/>
            <person name="Hunter J."/>
            <person name="Kieswetter N."/>
            <person name="Maiyo F."/>
            <person name="Mbhense N."/>
            <person name="Naidoo C."/>
            <person name="Ngcobo B."/>
            <person name="Reddy N."/>
            <person name="Shanmugam S."/>
            <person name="Mbhele L."/>
            <person name="Mbisi Z."/>
            <person name="Mkhwanazi S."/>
            <person name="Mvubu N."/>
            <person name="Naicker R."/>
            <person name="Ncube M."/>
            <person name="Wilson T."/>
            <person name="Mayer O."/>
            <person name="Jain P."/>
            <person name="Larsen M.H."/>
            <person name="Jacobs W.R."/>
            <person name="Rubin E.J."/>
            <person name="Russell D.A."/>
            <person name="Bowman C.A."/>
            <person name="Hendrix R.W."/>
            <person name="Jacobs-Sera D."/>
            <person name="Hatfull G.F."/>
        </authorList>
    </citation>
    <scope>NUCLEOTIDE SEQUENCE [LARGE SCALE GENOMIC DNA]</scope>
</reference>
<dbReference type="KEGG" id="vg:16548135"/>
<dbReference type="Proteomes" id="UP000015571">
    <property type="component" value="Segment"/>
</dbReference>
<feature type="domain" description="Tape measure protein N-terminal" evidence="4">
    <location>
        <begin position="242"/>
        <end position="413"/>
    </location>
</feature>
<evidence type="ECO:0000313" key="6">
    <source>
        <dbReference type="Proteomes" id="UP000015571"/>
    </source>
</evidence>
<dbReference type="EMBL" id="KF416342">
    <property type="protein sequence ID" value="AGT14037.1"/>
    <property type="molecule type" value="Genomic_DNA"/>
</dbReference>
<dbReference type="SUPFAM" id="SSF53955">
    <property type="entry name" value="Lysozyme-like"/>
    <property type="match status" value="1"/>
</dbReference>